<gene>
    <name evidence="5" type="ORF">HF872_08885</name>
</gene>
<dbReference type="Pfam" id="PF00534">
    <property type="entry name" value="Glycos_transf_1"/>
    <property type="match status" value="1"/>
</dbReference>
<evidence type="ECO:0000313" key="6">
    <source>
        <dbReference type="Proteomes" id="UP000591071"/>
    </source>
</evidence>
<dbReference type="PANTHER" id="PTHR46401:SF2">
    <property type="entry name" value="GLYCOSYLTRANSFERASE WBBK-RELATED"/>
    <property type="match status" value="1"/>
</dbReference>
<dbReference type="Gene3D" id="3.40.50.2000">
    <property type="entry name" value="Glycogen Phosphorylase B"/>
    <property type="match status" value="2"/>
</dbReference>
<dbReference type="AlphaFoldDB" id="A0A848BVB1"/>
<dbReference type="Proteomes" id="UP000591071">
    <property type="component" value="Unassembled WGS sequence"/>
</dbReference>
<feature type="transmembrane region" description="Helical" evidence="2">
    <location>
        <begin position="103"/>
        <end position="121"/>
    </location>
</feature>
<keyword evidence="1 5" id="KW-0808">Transferase</keyword>
<keyword evidence="2" id="KW-0472">Membrane</keyword>
<evidence type="ECO:0000256" key="2">
    <source>
        <dbReference type="SAM" id="Phobius"/>
    </source>
</evidence>
<sequence length="410" mass="47468">MKILVVCQHYYPENFQITDICEELVRHGNQVTVLTGIPNYPQGEFFKGYDTHHHRNEIKNGVEIIRAREIPRHKGLLHLAINYISFCFFASLKALTIKRDFDVIYAYQLSPILMVIPAIILKYLSGKRLFLYCCDLWPESCESFISNKSFFYKVIKFFSTWIYRQSDVIGVESEDFLDYFVTRHQIDEKRLLYIPQFADSSYLNQQFDEPHENINFVFLGNVGKPQNLQHFVKAFSKVRTQTKFLVHIVGTGSFINELKEMVIEYKLESKFIFHGRHPVEEMGKFYSIADACIMGLTGKSIIGHTIPNKLQGYMAAGKTVIAAIDGAANNIIQTSNCGIAVSADDINALSQGIQDFLDHPEKYKNCGENGRRYFKKHFYKDQHIKSVESVIEILNRKEADKWIPYLKIEH</sequence>
<evidence type="ECO:0000259" key="4">
    <source>
        <dbReference type="Pfam" id="PF13439"/>
    </source>
</evidence>
<keyword evidence="2" id="KW-1133">Transmembrane helix</keyword>
<evidence type="ECO:0000256" key="1">
    <source>
        <dbReference type="ARBA" id="ARBA00022679"/>
    </source>
</evidence>
<dbReference type="GO" id="GO:0016757">
    <property type="term" value="F:glycosyltransferase activity"/>
    <property type="evidence" value="ECO:0007669"/>
    <property type="project" value="InterPro"/>
</dbReference>
<dbReference type="GO" id="GO:0009103">
    <property type="term" value="P:lipopolysaccharide biosynthetic process"/>
    <property type="evidence" value="ECO:0007669"/>
    <property type="project" value="TreeGrafter"/>
</dbReference>
<dbReference type="SUPFAM" id="SSF53756">
    <property type="entry name" value="UDP-Glycosyltransferase/glycogen phosphorylase"/>
    <property type="match status" value="1"/>
</dbReference>
<feature type="domain" description="Glycosyl transferase family 1" evidence="3">
    <location>
        <begin position="205"/>
        <end position="372"/>
    </location>
</feature>
<dbReference type="PANTHER" id="PTHR46401">
    <property type="entry name" value="GLYCOSYLTRANSFERASE WBBK-RELATED"/>
    <property type="match status" value="1"/>
</dbReference>
<keyword evidence="2" id="KW-0812">Transmembrane</keyword>
<dbReference type="EMBL" id="JABAFG010000014">
    <property type="protein sequence ID" value="NME28728.1"/>
    <property type="molecule type" value="Genomic_DNA"/>
</dbReference>
<dbReference type="Pfam" id="PF13439">
    <property type="entry name" value="Glyco_transf_4"/>
    <property type="match status" value="1"/>
</dbReference>
<reference evidence="5 6" key="1">
    <citation type="submission" date="2020-04" db="EMBL/GenBank/DDBJ databases">
        <authorList>
            <person name="Hitch T.C.A."/>
            <person name="Wylensek D."/>
            <person name="Clavel T."/>
        </authorList>
    </citation>
    <scope>NUCLEOTIDE SEQUENCE [LARGE SCALE GENOMIC DNA]</scope>
    <source>
        <strain evidence="5 6">Oil-RF-744-FAT-WT-6-1</strain>
    </source>
</reference>
<comment type="caution">
    <text evidence="5">The sequence shown here is derived from an EMBL/GenBank/DDBJ whole genome shotgun (WGS) entry which is preliminary data.</text>
</comment>
<dbReference type="CDD" id="cd03794">
    <property type="entry name" value="GT4_WbuB-like"/>
    <property type="match status" value="1"/>
</dbReference>
<dbReference type="InterPro" id="IPR001296">
    <property type="entry name" value="Glyco_trans_1"/>
</dbReference>
<feature type="domain" description="Glycosyltransferase subfamily 4-like N-terminal" evidence="4">
    <location>
        <begin position="17"/>
        <end position="199"/>
    </location>
</feature>
<organism evidence="5 6">
    <name type="scientific">Megasphaera hexanoica</name>
    <dbReference type="NCBI Taxonomy" id="1675036"/>
    <lineage>
        <taxon>Bacteria</taxon>
        <taxon>Bacillati</taxon>
        <taxon>Bacillota</taxon>
        <taxon>Negativicutes</taxon>
        <taxon>Veillonellales</taxon>
        <taxon>Veillonellaceae</taxon>
        <taxon>Megasphaera</taxon>
    </lineage>
</organism>
<dbReference type="InterPro" id="IPR028098">
    <property type="entry name" value="Glyco_trans_4-like_N"/>
</dbReference>
<dbReference type="RefSeq" id="WP_170087748.1">
    <property type="nucleotide sequence ID" value="NZ_JABAFG010000014.1"/>
</dbReference>
<proteinExistence type="predicted"/>
<accession>A0A848BVB1</accession>
<evidence type="ECO:0000313" key="5">
    <source>
        <dbReference type="EMBL" id="NME28728.1"/>
    </source>
</evidence>
<protein>
    <submittedName>
        <fullName evidence="5">Glycosyltransferase family 4 protein</fullName>
    </submittedName>
</protein>
<name>A0A848BVB1_9FIRM</name>
<feature type="transmembrane region" description="Helical" evidence="2">
    <location>
        <begin position="76"/>
        <end position="97"/>
    </location>
</feature>
<evidence type="ECO:0000259" key="3">
    <source>
        <dbReference type="Pfam" id="PF00534"/>
    </source>
</evidence>